<dbReference type="SUPFAM" id="SSF51445">
    <property type="entry name" value="(Trans)glycosidases"/>
    <property type="match status" value="1"/>
</dbReference>
<gene>
    <name evidence="6" type="ORF">QJ522_20260</name>
</gene>
<name>A0AAW6U4B4_9BACT</name>
<accession>A0AAW6U4B4</accession>
<sequence length="898" mass="101454">MRRISATIFCCLVLIVSGLTGPACAREIQFSDASRQVEVYDFMESIIHVKDPDVANPFTDVSVQGIFRTGGQQSIRVDGFCDSPDGRVFRIRFMPTRPGRYEYTIQYKQKDVERTHQGSFTAVNAGRKGLLRVDPENRWHFIWEGTGEHYFWNGTTTYYLMGWDDETIRRSIDRLHRLKINRLRVLVYGRNNPRPWGQPVVPTETFKLHLNPWLAERPDDIKDPGFDLTRFNLDHWQKYERLLKYAREKDMVVSVILYIGGQVLPTPFEADSEEERLYYRYTVARLAAFSNVTWDLGNEYNFHRTAPDWADRMGHMVKEWDPYDHLTSAHNVTHRTPKSTWLDMQLIQRWDSGQTAFMLSQRAEQEKTGYIIPQINEEYGYEDLWEKYPGQRAAETRRKDAWEIYMAGCYQTTGESARQGTGVLPDTGGGWVNGRGDDTMTMLLGYSHIVDFFTAFDWWNCQPLSEAVEGPASCLGKPGQLYILYFREGGRTNVRLTDHQYRGRWFNPRTGRWKGTCQGSGPGWTTPPTPDDNDWVLWLERDDTLKDTTPPEIVSVVTSGQGDRILIAFDERPETASATNPANYRITPEVKIRKVSLQGRHDKTATLSVEPLQEDRPYTLTVEGIRDRADNRMKATERSFEFIPAGRPLVELTFDEGQGQTARNTGTTRQTIPHADVMRQGPTWSTNTPPGGGSHSVDFGNEAGPHAVDLPREATKVLEGLASFTVTAWVNPTSNKEGPGGNRIVHMADTLGSRAGIDLVITRDGRLKIGVNEWPDSTAAVSEPGLVPMGGNEGEDNWLFIAVTYDSTAPKEHVKLYIGAPETGVRLHKAISYDRGPVGKGAGILTIGHFNPSLRANHSDRMFRGLIDEVRIFGSRTDGAGALSLERISAMQTAAPTR</sequence>
<dbReference type="Proteomes" id="UP001431776">
    <property type="component" value="Unassembled WGS sequence"/>
</dbReference>
<dbReference type="RefSeq" id="WP_349246815.1">
    <property type="nucleotide sequence ID" value="NZ_JASCXX010000035.1"/>
</dbReference>
<dbReference type="InterPro" id="IPR017853">
    <property type="entry name" value="GH"/>
</dbReference>
<feature type="domain" description="Apiosidase-like catalytic" evidence="4">
    <location>
        <begin position="223"/>
        <end position="409"/>
    </location>
</feature>
<dbReference type="SUPFAM" id="SSF49899">
    <property type="entry name" value="Concanavalin A-like lectins/glucanases"/>
    <property type="match status" value="1"/>
</dbReference>
<dbReference type="PANTHER" id="PTHR37836">
    <property type="entry name" value="LMO1036 PROTEIN"/>
    <property type="match status" value="1"/>
</dbReference>
<dbReference type="AlphaFoldDB" id="A0AAW6U4B4"/>
<proteinExistence type="predicted"/>
<dbReference type="InterPro" id="IPR014755">
    <property type="entry name" value="Cu-Rt/internalin_Ig-like"/>
</dbReference>
<feature type="domain" description="DUF5060" evidence="5">
    <location>
        <begin position="37"/>
        <end position="107"/>
    </location>
</feature>
<dbReference type="Gene3D" id="3.20.20.80">
    <property type="entry name" value="Glycosidases"/>
    <property type="match status" value="1"/>
</dbReference>
<evidence type="ECO:0000256" key="2">
    <source>
        <dbReference type="SAM" id="SignalP"/>
    </source>
</evidence>
<dbReference type="InterPro" id="IPR013320">
    <property type="entry name" value="ConA-like_dom_sf"/>
</dbReference>
<dbReference type="Pfam" id="PF16586">
    <property type="entry name" value="DUF5060"/>
    <property type="match status" value="1"/>
</dbReference>
<feature type="domain" description="Putative collagen-binding" evidence="3">
    <location>
        <begin position="481"/>
        <end position="540"/>
    </location>
</feature>
<dbReference type="Gene3D" id="2.60.40.1220">
    <property type="match status" value="1"/>
</dbReference>
<dbReference type="Gene3D" id="2.60.40.10">
    <property type="entry name" value="Immunoglobulins"/>
    <property type="match status" value="1"/>
</dbReference>
<evidence type="ECO:0000256" key="1">
    <source>
        <dbReference type="ARBA" id="ARBA00022729"/>
    </source>
</evidence>
<keyword evidence="1 2" id="KW-0732">Signal</keyword>
<keyword evidence="7" id="KW-1185">Reference proteome</keyword>
<dbReference type="Pfam" id="PF13204">
    <property type="entry name" value="Apiosidase"/>
    <property type="match status" value="1"/>
</dbReference>
<dbReference type="Pfam" id="PF13385">
    <property type="entry name" value="Laminin_G_3"/>
    <property type="match status" value="1"/>
</dbReference>
<evidence type="ECO:0000313" key="6">
    <source>
        <dbReference type="EMBL" id="MDI6451407.1"/>
    </source>
</evidence>
<dbReference type="Gene3D" id="2.60.120.200">
    <property type="match status" value="1"/>
</dbReference>
<dbReference type="Pfam" id="PF12904">
    <property type="entry name" value="Collagen_bind_2"/>
    <property type="match status" value="1"/>
</dbReference>
<dbReference type="InterPro" id="IPR024749">
    <property type="entry name" value="Collagen-bd_put"/>
</dbReference>
<reference evidence="6" key="1">
    <citation type="submission" date="2023-05" db="EMBL/GenBank/DDBJ databases">
        <title>Anaerotaeda fermentans gen. nov., sp. nov., a novel anaerobic planctomycete of the new family within the order Sedimentisphaerales isolated from Taman Peninsula, Russia.</title>
        <authorList>
            <person name="Khomyakova M.A."/>
            <person name="Merkel A.Y."/>
            <person name="Slobodkin A.I."/>
        </authorList>
    </citation>
    <scope>NUCLEOTIDE SEQUENCE</scope>
    <source>
        <strain evidence="6">M17dextr</strain>
    </source>
</reference>
<dbReference type="InterPro" id="IPR025277">
    <property type="entry name" value="Apiosidase-like_cat_dom"/>
</dbReference>
<protein>
    <submittedName>
        <fullName evidence="6">DUF4038 domain-containing protein</fullName>
    </submittedName>
</protein>
<dbReference type="PANTHER" id="PTHR37836:SF2">
    <property type="entry name" value="DUF4038 DOMAIN-CONTAINING PROTEIN"/>
    <property type="match status" value="1"/>
</dbReference>
<dbReference type="EMBL" id="JASCXX010000035">
    <property type="protein sequence ID" value="MDI6451407.1"/>
    <property type="molecule type" value="Genomic_DNA"/>
</dbReference>
<evidence type="ECO:0000313" key="7">
    <source>
        <dbReference type="Proteomes" id="UP001431776"/>
    </source>
</evidence>
<feature type="chain" id="PRO_5043420215" evidence="2">
    <location>
        <begin position="26"/>
        <end position="898"/>
    </location>
</feature>
<feature type="signal peptide" evidence="2">
    <location>
        <begin position="1"/>
        <end position="25"/>
    </location>
</feature>
<comment type="caution">
    <text evidence="6">The sequence shown here is derived from an EMBL/GenBank/DDBJ whole genome shotgun (WGS) entry which is preliminary data.</text>
</comment>
<dbReference type="InterPro" id="IPR032260">
    <property type="entry name" value="DUF5060"/>
</dbReference>
<evidence type="ECO:0000259" key="3">
    <source>
        <dbReference type="Pfam" id="PF12904"/>
    </source>
</evidence>
<organism evidence="6 7">
    <name type="scientific">Anaerobaca lacustris</name>
    <dbReference type="NCBI Taxonomy" id="3044600"/>
    <lineage>
        <taxon>Bacteria</taxon>
        <taxon>Pseudomonadati</taxon>
        <taxon>Planctomycetota</taxon>
        <taxon>Phycisphaerae</taxon>
        <taxon>Sedimentisphaerales</taxon>
        <taxon>Anaerobacaceae</taxon>
        <taxon>Anaerobaca</taxon>
    </lineage>
</organism>
<evidence type="ECO:0000259" key="4">
    <source>
        <dbReference type="Pfam" id="PF13204"/>
    </source>
</evidence>
<evidence type="ECO:0000259" key="5">
    <source>
        <dbReference type="Pfam" id="PF16586"/>
    </source>
</evidence>
<dbReference type="InterPro" id="IPR013783">
    <property type="entry name" value="Ig-like_fold"/>
</dbReference>